<evidence type="ECO:0000256" key="9">
    <source>
        <dbReference type="SAM" id="MobiDB-lite"/>
    </source>
</evidence>
<accession>A0A2P8E244</accession>
<comment type="caution">
    <text evidence="11">The sequence shown here is derived from an EMBL/GenBank/DDBJ whole genome shotgun (WGS) entry which is preliminary data.</text>
</comment>
<dbReference type="GO" id="GO:0006220">
    <property type="term" value="P:pyrimidine nucleotide metabolic process"/>
    <property type="evidence" value="ECO:0007669"/>
    <property type="project" value="UniProtKB-UniRule"/>
</dbReference>
<dbReference type="SUPFAM" id="SSF52540">
    <property type="entry name" value="P-loop containing nucleoside triphosphate hydrolases"/>
    <property type="match status" value="1"/>
</dbReference>
<protein>
    <recommendedName>
        <fullName evidence="8">Cytidylate kinase</fullName>
        <shortName evidence="8">CK</shortName>
        <ecNumber evidence="8">2.7.4.25</ecNumber>
    </recommendedName>
    <alternativeName>
        <fullName evidence="8">Cytidine monophosphate kinase</fullName>
        <shortName evidence="8">CMP kinase</shortName>
    </alternativeName>
</protein>
<evidence type="ECO:0000256" key="4">
    <source>
        <dbReference type="ARBA" id="ARBA00022777"/>
    </source>
</evidence>
<evidence type="ECO:0000313" key="12">
    <source>
        <dbReference type="Proteomes" id="UP000243528"/>
    </source>
</evidence>
<reference evidence="11 12" key="1">
    <citation type="submission" date="2018-03" db="EMBL/GenBank/DDBJ databases">
        <title>Genomic Encyclopedia of Archaeal and Bacterial Type Strains, Phase II (KMG-II): from individual species to whole genera.</title>
        <authorList>
            <person name="Goeker M."/>
        </authorList>
    </citation>
    <scope>NUCLEOTIDE SEQUENCE [LARGE SCALE GENOMIC DNA]</scope>
    <source>
        <strain evidence="11 12">DSM 45211</strain>
    </source>
</reference>
<keyword evidence="4 8" id="KW-0418">Kinase</keyword>
<evidence type="ECO:0000256" key="5">
    <source>
        <dbReference type="ARBA" id="ARBA00022840"/>
    </source>
</evidence>
<dbReference type="InterPro" id="IPR027417">
    <property type="entry name" value="P-loop_NTPase"/>
</dbReference>
<comment type="subcellular location">
    <subcellularLocation>
        <location evidence="8">Cytoplasm</location>
    </subcellularLocation>
</comment>
<comment type="similarity">
    <text evidence="1 8">Belongs to the cytidylate kinase family. Type 1 subfamily.</text>
</comment>
<keyword evidence="3 8" id="KW-0547">Nucleotide-binding</keyword>
<dbReference type="NCBIfam" id="TIGR00017">
    <property type="entry name" value="cmk"/>
    <property type="match status" value="1"/>
</dbReference>
<keyword evidence="2 8" id="KW-0808">Transferase</keyword>
<dbReference type="Gene3D" id="3.40.50.300">
    <property type="entry name" value="P-loop containing nucleotide triphosphate hydrolases"/>
    <property type="match status" value="1"/>
</dbReference>
<dbReference type="HAMAP" id="MF_00238">
    <property type="entry name" value="Cytidyl_kinase_type1"/>
    <property type="match status" value="1"/>
</dbReference>
<feature type="binding site" evidence="8">
    <location>
        <begin position="41"/>
        <end position="49"/>
    </location>
    <ligand>
        <name>ATP</name>
        <dbReference type="ChEBI" id="CHEBI:30616"/>
    </ligand>
</feature>
<dbReference type="InterPro" id="IPR011994">
    <property type="entry name" value="Cytidylate_kinase_dom"/>
</dbReference>
<dbReference type="CDD" id="cd02020">
    <property type="entry name" value="CMPK"/>
    <property type="match status" value="1"/>
</dbReference>
<dbReference type="GO" id="GO:0036430">
    <property type="term" value="F:CMP kinase activity"/>
    <property type="evidence" value="ECO:0007669"/>
    <property type="project" value="RHEA"/>
</dbReference>
<dbReference type="EC" id="2.7.4.25" evidence="8"/>
<sequence>MDVTLLVVSAPSASSSRDSSIGSSGGAGSRRSPGPVVAIDGPSGSGKSTVARRVAAELGLRYLDTGAMYRAVTWWLLEHDVDLSDTERVAALAAQAPVHVGLDPEHPTVRVGDVDVAAAIRESRISAAVSAVATNLGVRDTLVAQQQGTAREGGVVIEGRDITTVVAPDALVRVLLTASEEARLARRALDVHGSADDDAVHATRDQIVRRDADDSTVAKFHQAADGVDVVDSSHLSLDETVEVVLALVRRRSGAQA</sequence>
<proteinExistence type="inferred from homology"/>
<feature type="region of interest" description="Disordered" evidence="9">
    <location>
        <begin position="1"/>
        <end position="47"/>
    </location>
</feature>
<feature type="domain" description="Cytidylate kinase" evidence="10">
    <location>
        <begin position="37"/>
        <end position="249"/>
    </location>
</feature>
<evidence type="ECO:0000259" key="10">
    <source>
        <dbReference type="Pfam" id="PF02224"/>
    </source>
</evidence>
<evidence type="ECO:0000256" key="3">
    <source>
        <dbReference type="ARBA" id="ARBA00022741"/>
    </source>
</evidence>
<dbReference type="GO" id="GO:0036431">
    <property type="term" value="F:dCMP kinase activity"/>
    <property type="evidence" value="ECO:0007669"/>
    <property type="project" value="InterPro"/>
</dbReference>
<evidence type="ECO:0000256" key="1">
    <source>
        <dbReference type="ARBA" id="ARBA00009427"/>
    </source>
</evidence>
<keyword evidence="5 8" id="KW-0067">ATP-binding</keyword>
<keyword evidence="12" id="KW-1185">Reference proteome</keyword>
<evidence type="ECO:0000313" key="11">
    <source>
        <dbReference type="EMBL" id="PSL03548.1"/>
    </source>
</evidence>
<comment type="catalytic activity">
    <reaction evidence="7 8">
        <text>CMP + ATP = CDP + ADP</text>
        <dbReference type="Rhea" id="RHEA:11600"/>
        <dbReference type="ChEBI" id="CHEBI:30616"/>
        <dbReference type="ChEBI" id="CHEBI:58069"/>
        <dbReference type="ChEBI" id="CHEBI:60377"/>
        <dbReference type="ChEBI" id="CHEBI:456216"/>
        <dbReference type="EC" id="2.7.4.25"/>
    </reaction>
</comment>
<dbReference type="GO" id="GO:0005737">
    <property type="term" value="C:cytoplasm"/>
    <property type="evidence" value="ECO:0007669"/>
    <property type="project" value="UniProtKB-SubCell"/>
</dbReference>
<evidence type="ECO:0000256" key="7">
    <source>
        <dbReference type="ARBA" id="ARBA00048478"/>
    </source>
</evidence>
<feature type="compositionally biased region" description="Low complexity" evidence="9">
    <location>
        <begin position="9"/>
        <end position="22"/>
    </location>
</feature>
<dbReference type="Pfam" id="PF02224">
    <property type="entry name" value="Cytidylate_kin"/>
    <property type="match status" value="1"/>
</dbReference>
<comment type="catalytic activity">
    <reaction evidence="6 8">
        <text>dCMP + ATP = dCDP + ADP</text>
        <dbReference type="Rhea" id="RHEA:25094"/>
        <dbReference type="ChEBI" id="CHEBI:30616"/>
        <dbReference type="ChEBI" id="CHEBI:57566"/>
        <dbReference type="ChEBI" id="CHEBI:58593"/>
        <dbReference type="ChEBI" id="CHEBI:456216"/>
        <dbReference type="EC" id="2.7.4.25"/>
    </reaction>
</comment>
<evidence type="ECO:0000256" key="8">
    <source>
        <dbReference type="HAMAP-Rule" id="MF_00238"/>
    </source>
</evidence>
<dbReference type="InterPro" id="IPR003136">
    <property type="entry name" value="Cytidylate_kin"/>
</dbReference>
<keyword evidence="8" id="KW-0963">Cytoplasm</keyword>
<dbReference type="EMBL" id="PYGE01000007">
    <property type="protein sequence ID" value="PSL03548.1"/>
    <property type="molecule type" value="Genomic_DNA"/>
</dbReference>
<gene>
    <name evidence="8" type="primary">cmk</name>
    <name evidence="11" type="ORF">CLV30_10727</name>
</gene>
<organism evidence="11 12">
    <name type="scientific">Haloactinopolyspora alba</name>
    <dbReference type="NCBI Taxonomy" id="648780"/>
    <lineage>
        <taxon>Bacteria</taxon>
        <taxon>Bacillati</taxon>
        <taxon>Actinomycetota</taxon>
        <taxon>Actinomycetes</taxon>
        <taxon>Jiangellales</taxon>
        <taxon>Jiangellaceae</taxon>
        <taxon>Haloactinopolyspora</taxon>
    </lineage>
</organism>
<evidence type="ECO:0000256" key="6">
    <source>
        <dbReference type="ARBA" id="ARBA00047615"/>
    </source>
</evidence>
<evidence type="ECO:0000256" key="2">
    <source>
        <dbReference type="ARBA" id="ARBA00022679"/>
    </source>
</evidence>
<dbReference type="AlphaFoldDB" id="A0A2P8E244"/>
<dbReference type="Proteomes" id="UP000243528">
    <property type="component" value="Unassembled WGS sequence"/>
</dbReference>
<dbReference type="GO" id="GO:0005524">
    <property type="term" value="F:ATP binding"/>
    <property type="evidence" value="ECO:0007669"/>
    <property type="project" value="UniProtKB-UniRule"/>
</dbReference>
<name>A0A2P8E244_9ACTN</name>